<dbReference type="Gene3D" id="3.40.50.620">
    <property type="entry name" value="HUPs"/>
    <property type="match status" value="1"/>
</dbReference>
<evidence type="ECO:0000313" key="2">
    <source>
        <dbReference type="EMBL" id="NYI47032.1"/>
    </source>
</evidence>
<dbReference type="Pfam" id="PF04244">
    <property type="entry name" value="DPRP"/>
    <property type="match status" value="1"/>
</dbReference>
<dbReference type="Gene3D" id="1.10.579.10">
    <property type="entry name" value="DNA Cyclobutane Dipyrimidine Photolyase, subunit A, domain 3"/>
    <property type="match status" value="1"/>
</dbReference>
<dbReference type="AlphaFoldDB" id="A0A7Y9ZKB3"/>
<proteinExistence type="predicted"/>
<dbReference type="Proteomes" id="UP000562045">
    <property type="component" value="Unassembled WGS sequence"/>
</dbReference>
<dbReference type="PANTHER" id="PTHR38657:SF1">
    <property type="entry name" value="SLR1343 PROTEIN"/>
    <property type="match status" value="1"/>
</dbReference>
<dbReference type="InterPro" id="IPR014729">
    <property type="entry name" value="Rossmann-like_a/b/a_fold"/>
</dbReference>
<sequence length="501" mass="57056">MTLRWLFGDQLGPHFVHDHRGPLLLVESRAVLARRRFHRAKAHLVLSAMRHRARELGERVTYVRTDGGYADAVREAAERHDGPIEVVHPTSYAALGLAHRLATELDLRLLDPRGFATDRADFSRWAAGRGQKRLVMEDFYRRARVAHGVLLDGEGGPEGGRWNYDHDNREPPPRGATTLGAPDPWWPEEDEIDEEVREDLDRWERDGAVSFIGRDGPRRFAATRRQALAALDHFVTERLAHFGAHEDAILEGDTWMAHSLVSAPLNLGLLDPLEVVQRAEEAYRSGDVPISSVEGFVRQVLGWRDYVWHLYWHLGEPYRRHNELRADQRLPAWFAELDSSATDARCLAHALDGVAEHGWVHHIPRLMVLGSYAMQRGWSPRQVTDWFHRAFVDGYDWVMVPNVVGMSQHADGGVLATKPYTSGGAYIDRMSDHCGSCRFDPKVRVGDDACPFTAGYWWFLDRHRERFAANQRMARAVGGLDRLRDLPALVEQEERRGNRAP</sequence>
<dbReference type="InterPro" id="IPR007357">
    <property type="entry name" value="PhrB-like"/>
</dbReference>
<dbReference type="PANTHER" id="PTHR38657">
    <property type="entry name" value="SLR1343 PROTEIN"/>
    <property type="match status" value="1"/>
</dbReference>
<organism evidence="2 3">
    <name type="scientific">Nocardioides aromaticivorans</name>
    <dbReference type="NCBI Taxonomy" id="200618"/>
    <lineage>
        <taxon>Bacteria</taxon>
        <taxon>Bacillati</taxon>
        <taxon>Actinomycetota</taxon>
        <taxon>Actinomycetes</taxon>
        <taxon>Propionibacteriales</taxon>
        <taxon>Nocardioidaceae</taxon>
        <taxon>Nocardioides</taxon>
    </lineage>
</organism>
<dbReference type="GO" id="GO:0016829">
    <property type="term" value="F:lyase activity"/>
    <property type="evidence" value="ECO:0007669"/>
    <property type="project" value="UniProtKB-KW"/>
</dbReference>
<reference evidence="2 3" key="1">
    <citation type="submission" date="2020-07" db="EMBL/GenBank/DDBJ databases">
        <title>Sequencing the genomes of 1000 actinobacteria strains.</title>
        <authorList>
            <person name="Klenk H.-P."/>
        </authorList>
    </citation>
    <scope>NUCLEOTIDE SEQUENCE [LARGE SCALE GENOMIC DNA]</scope>
    <source>
        <strain evidence="2 3">DSM 15131</strain>
    </source>
</reference>
<evidence type="ECO:0000256" key="1">
    <source>
        <dbReference type="SAM" id="MobiDB-lite"/>
    </source>
</evidence>
<dbReference type="EMBL" id="JACBZM010000001">
    <property type="protein sequence ID" value="NYI47032.1"/>
    <property type="molecule type" value="Genomic_DNA"/>
</dbReference>
<dbReference type="InterPro" id="IPR052551">
    <property type="entry name" value="UV-DNA_repair_photolyase"/>
</dbReference>
<comment type="caution">
    <text evidence="2">The sequence shown here is derived from an EMBL/GenBank/DDBJ whole genome shotgun (WGS) entry which is preliminary data.</text>
</comment>
<dbReference type="RefSeq" id="WP_179650941.1">
    <property type="nucleotide sequence ID" value="NZ_JACBZM010000001.1"/>
</dbReference>
<dbReference type="SUPFAM" id="SSF48173">
    <property type="entry name" value="Cryptochrome/photolyase FAD-binding domain"/>
    <property type="match status" value="1"/>
</dbReference>
<dbReference type="InterPro" id="IPR036134">
    <property type="entry name" value="Crypto/Photolyase_FAD-like_sf"/>
</dbReference>
<dbReference type="Gene3D" id="1.25.40.80">
    <property type="match status" value="1"/>
</dbReference>
<evidence type="ECO:0000313" key="3">
    <source>
        <dbReference type="Proteomes" id="UP000562045"/>
    </source>
</evidence>
<accession>A0A7Y9ZKB3</accession>
<gene>
    <name evidence="2" type="ORF">BJ993_004112</name>
</gene>
<name>A0A7Y9ZKB3_9ACTN</name>
<protein>
    <submittedName>
        <fullName evidence="2">Deoxyribodipyrimidine photolyase-related protein</fullName>
    </submittedName>
</protein>
<keyword evidence="2" id="KW-0456">Lyase</keyword>
<feature type="region of interest" description="Disordered" evidence="1">
    <location>
        <begin position="168"/>
        <end position="187"/>
    </location>
</feature>
<dbReference type="Gene3D" id="1.10.10.1710">
    <property type="entry name" value="Deoxyribodipyrimidine photolyase-related"/>
    <property type="match status" value="1"/>
</dbReference>